<dbReference type="InParanoid" id="H2XR77"/>
<reference evidence="1" key="2">
    <citation type="submission" date="2025-08" db="UniProtKB">
        <authorList>
            <consortium name="Ensembl"/>
        </authorList>
    </citation>
    <scope>IDENTIFICATION</scope>
</reference>
<dbReference type="Proteomes" id="UP000008144">
    <property type="component" value="Unassembled WGS sequence"/>
</dbReference>
<proteinExistence type="predicted"/>
<keyword evidence="2" id="KW-1185">Reference proteome</keyword>
<dbReference type="Ensembl" id="ENSCINT00000035957.1">
    <property type="protein sequence ID" value="ENSCINP00000032161.1"/>
    <property type="gene ID" value="ENSCING00000021208.1"/>
</dbReference>
<dbReference type="HOGENOM" id="CLU_2721490_0_0_1"/>
<evidence type="ECO:0000313" key="1">
    <source>
        <dbReference type="Ensembl" id="ENSCINP00000032161.1"/>
    </source>
</evidence>
<evidence type="ECO:0000313" key="2">
    <source>
        <dbReference type="Proteomes" id="UP000008144"/>
    </source>
</evidence>
<organism evidence="1 2">
    <name type="scientific">Ciona intestinalis</name>
    <name type="common">Transparent sea squirt</name>
    <name type="synonym">Ascidia intestinalis</name>
    <dbReference type="NCBI Taxonomy" id="7719"/>
    <lineage>
        <taxon>Eukaryota</taxon>
        <taxon>Metazoa</taxon>
        <taxon>Chordata</taxon>
        <taxon>Tunicata</taxon>
        <taxon>Ascidiacea</taxon>
        <taxon>Phlebobranchia</taxon>
        <taxon>Cionidae</taxon>
        <taxon>Ciona</taxon>
    </lineage>
</organism>
<dbReference type="AlphaFoldDB" id="H2XR77"/>
<accession>H2XR77</accession>
<sequence>MSGCTSTSKAYKFFAEPGYLHNLNATYLVDRVKVTGKCFRSMRKSEPPHILELCIKFENKVINCQMFMCCRC</sequence>
<reference evidence="2" key="1">
    <citation type="journal article" date="2002" name="Science">
        <title>The draft genome of Ciona intestinalis: insights into chordate and vertebrate origins.</title>
        <authorList>
            <person name="Dehal P."/>
            <person name="Satou Y."/>
            <person name="Campbell R.K."/>
            <person name="Chapman J."/>
            <person name="Degnan B."/>
            <person name="De Tomaso A."/>
            <person name="Davidson B."/>
            <person name="Di Gregorio A."/>
            <person name="Gelpke M."/>
            <person name="Goodstein D.M."/>
            <person name="Harafuji N."/>
            <person name="Hastings K.E."/>
            <person name="Ho I."/>
            <person name="Hotta K."/>
            <person name="Huang W."/>
            <person name="Kawashima T."/>
            <person name="Lemaire P."/>
            <person name="Martinez D."/>
            <person name="Meinertzhagen I.A."/>
            <person name="Necula S."/>
            <person name="Nonaka M."/>
            <person name="Putnam N."/>
            <person name="Rash S."/>
            <person name="Saiga H."/>
            <person name="Satake M."/>
            <person name="Terry A."/>
            <person name="Yamada L."/>
            <person name="Wang H.G."/>
            <person name="Awazu S."/>
            <person name="Azumi K."/>
            <person name="Boore J."/>
            <person name="Branno M."/>
            <person name="Chin-Bow S."/>
            <person name="DeSantis R."/>
            <person name="Doyle S."/>
            <person name="Francino P."/>
            <person name="Keys D.N."/>
            <person name="Haga S."/>
            <person name="Hayashi H."/>
            <person name="Hino K."/>
            <person name="Imai K.S."/>
            <person name="Inaba K."/>
            <person name="Kano S."/>
            <person name="Kobayashi K."/>
            <person name="Kobayashi M."/>
            <person name="Lee B.I."/>
            <person name="Makabe K.W."/>
            <person name="Manohar C."/>
            <person name="Matassi G."/>
            <person name="Medina M."/>
            <person name="Mochizuki Y."/>
            <person name="Mount S."/>
            <person name="Morishita T."/>
            <person name="Miura S."/>
            <person name="Nakayama A."/>
            <person name="Nishizaka S."/>
            <person name="Nomoto H."/>
            <person name="Ohta F."/>
            <person name="Oishi K."/>
            <person name="Rigoutsos I."/>
            <person name="Sano M."/>
            <person name="Sasaki A."/>
            <person name="Sasakura Y."/>
            <person name="Shoguchi E."/>
            <person name="Shin-i T."/>
            <person name="Spagnuolo A."/>
            <person name="Stainier D."/>
            <person name="Suzuki M.M."/>
            <person name="Tassy O."/>
            <person name="Takatori N."/>
            <person name="Tokuoka M."/>
            <person name="Yagi K."/>
            <person name="Yoshizaki F."/>
            <person name="Wada S."/>
            <person name="Zhang C."/>
            <person name="Hyatt P.D."/>
            <person name="Larimer F."/>
            <person name="Detter C."/>
            <person name="Doggett N."/>
            <person name="Glavina T."/>
            <person name="Hawkins T."/>
            <person name="Richardson P."/>
            <person name="Lucas S."/>
            <person name="Kohara Y."/>
            <person name="Levine M."/>
            <person name="Satoh N."/>
            <person name="Rokhsar D.S."/>
        </authorList>
    </citation>
    <scope>NUCLEOTIDE SEQUENCE [LARGE SCALE GENOMIC DNA]</scope>
</reference>
<name>H2XR77_CIOIN</name>
<protein>
    <submittedName>
        <fullName evidence="1">Uncharacterized protein</fullName>
    </submittedName>
</protein>
<reference evidence="1" key="3">
    <citation type="submission" date="2025-09" db="UniProtKB">
        <authorList>
            <consortium name="Ensembl"/>
        </authorList>
    </citation>
    <scope>IDENTIFICATION</scope>
</reference>